<accession>A0ABM8WCL7</accession>
<feature type="transmembrane region" description="Helical" evidence="8">
    <location>
        <begin position="229"/>
        <end position="250"/>
    </location>
</feature>
<evidence type="ECO:0000313" key="10">
    <source>
        <dbReference type="Proteomes" id="UP000727654"/>
    </source>
</evidence>
<dbReference type="RefSeq" id="WP_224077911.1">
    <property type="nucleotide sequence ID" value="NZ_CAJZAI010000001.1"/>
</dbReference>
<dbReference type="InterPro" id="IPR018584">
    <property type="entry name" value="GT87"/>
</dbReference>
<proteinExistence type="inferred from homology"/>
<keyword evidence="3" id="KW-0808">Transferase</keyword>
<reference evidence="9 10" key="1">
    <citation type="submission" date="2021-08" db="EMBL/GenBank/DDBJ databases">
        <authorList>
            <person name="Peeters C."/>
        </authorList>
    </citation>
    <scope>NUCLEOTIDE SEQUENCE [LARGE SCALE GENOMIC DNA]</scope>
    <source>
        <strain evidence="9 10">LMG 23992</strain>
    </source>
</reference>
<keyword evidence="6 8" id="KW-0472">Membrane</keyword>
<feature type="transmembrane region" description="Helical" evidence="8">
    <location>
        <begin position="201"/>
        <end position="223"/>
    </location>
</feature>
<comment type="caution">
    <text evidence="9">The sequence shown here is derived from an EMBL/GenBank/DDBJ whole genome shotgun (WGS) entry which is preliminary data.</text>
</comment>
<keyword evidence="4 8" id="KW-0812">Transmembrane</keyword>
<evidence type="ECO:0000313" key="9">
    <source>
        <dbReference type="EMBL" id="CAG9165034.1"/>
    </source>
</evidence>
<keyword evidence="2" id="KW-1003">Cell membrane</keyword>
<comment type="similarity">
    <text evidence="7">Belongs to the glycosyltransferase 87 family.</text>
</comment>
<evidence type="ECO:0000256" key="8">
    <source>
        <dbReference type="SAM" id="Phobius"/>
    </source>
</evidence>
<gene>
    <name evidence="9" type="ORF">LMG23992_00180</name>
</gene>
<feature type="transmembrane region" description="Helical" evidence="8">
    <location>
        <begin position="27"/>
        <end position="48"/>
    </location>
</feature>
<feature type="transmembrane region" description="Helical" evidence="8">
    <location>
        <begin position="169"/>
        <end position="194"/>
    </location>
</feature>
<feature type="transmembrane region" description="Helical" evidence="8">
    <location>
        <begin position="385"/>
        <end position="404"/>
    </location>
</feature>
<dbReference type="EMBL" id="CAJZAI010000001">
    <property type="protein sequence ID" value="CAG9165034.1"/>
    <property type="molecule type" value="Genomic_DNA"/>
</dbReference>
<organism evidence="9 10">
    <name type="scientific">Cupriavidus laharis</name>
    <dbReference type="NCBI Taxonomy" id="151654"/>
    <lineage>
        <taxon>Bacteria</taxon>
        <taxon>Pseudomonadati</taxon>
        <taxon>Pseudomonadota</taxon>
        <taxon>Betaproteobacteria</taxon>
        <taxon>Burkholderiales</taxon>
        <taxon>Burkholderiaceae</taxon>
        <taxon>Cupriavidus</taxon>
    </lineage>
</organism>
<protein>
    <recommendedName>
        <fullName evidence="11">DUF2029 domain-containing protein</fullName>
    </recommendedName>
</protein>
<evidence type="ECO:0000256" key="6">
    <source>
        <dbReference type="ARBA" id="ARBA00023136"/>
    </source>
</evidence>
<evidence type="ECO:0000256" key="5">
    <source>
        <dbReference type="ARBA" id="ARBA00022989"/>
    </source>
</evidence>
<evidence type="ECO:0008006" key="11">
    <source>
        <dbReference type="Google" id="ProtNLM"/>
    </source>
</evidence>
<feature type="transmembrane region" description="Helical" evidence="8">
    <location>
        <begin position="114"/>
        <end position="133"/>
    </location>
</feature>
<comment type="subcellular location">
    <subcellularLocation>
        <location evidence="1">Cell membrane</location>
        <topology evidence="1">Multi-pass membrane protein</topology>
    </subcellularLocation>
</comment>
<keyword evidence="5 8" id="KW-1133">Transmembrane helix</keyword>
<feature type="transmembrane region" description="Helical" evidence="8">
    <location>
        <begin position="296"/>
        <end position="314"/>
    </location>
</feature>
<feature type="transmembrane region" description="Helical" evidence="8">
    <location>
        <begin position="140"/>
        <end position="163"/>
    </location>
</feature>
<feature type="transmembrane region" description="Helical" evidence="8">
    <location>
        <begin position="321"/>
        <end position="338"/>
    </location>
</feature>
<keyword evidence="10" id="KW-1185">Reference proteome</keyword>
<sequence>MNQESVSLSAERHDEKARRAWLDLDRVRVYSGVVLTLFGLLMATWAWYSNGFTDGNVSRPGTDFSVFWSASYLALTEVPVHAYDVARHLEVVSAYGTLQHGSNIVLPWLYPPTFLLMVLPLALFPLALSYLLFMVGSCYVYLRAIGCLLGAGSVMRRGLWLPILGSPAVIISAILGQNSMLTAALAAGAACLLGRRPVASGVLIGLLAIKPQLALLMPVALIAGRHVGALLSAVATAAIFVAASLAVCGWETIPAFMQSVDWARQNLVEGPLHGWYGMPSVLAAAQLAGLDAAPAYAVQGTAALAAAASVAYVWSHTREVPLRAAVLAAGALLATPYVRHYELTWMGISMAGLVGDGIRHGLSGRERALLVVAWLLPLFEHANPLMGMPQIGPVVSALLMIVSVRRTMARIGFPVVPVGPST</sequence>
<evidence type="ECO:0000256" key="7">
    <source>
        <dbReference type="ARBA" id="ARBA00024033"/>
    </source>
</evidence>
<dbReference type="Proteomes" id="UP000727654">
    <property type="component" value="Unassembled WGS sequence"/>
</dbReference>
<evidence type="ECO:0000256" key="4">
    <source>
        <dbReference type="ARBA" id="ARBA00022692"/>
    </source>
</evidence>
<evidence type="ECO:0000256" key="1">
    <source>
        <dbReference type="ARBA" id="ARBA00004651"/>
    </source>
</evidence>
<dbReference type="Pfam" id="PF09594">
    <property type="entry name" value="GT87"/>
    <property type="match status" value="1"/>
</dbReference>
<name>A0ABM8WCL7_9BURK</name>
<evidence type="ECO:0000256" key="2">
    <source>
        <dbReference type="ARBA" id="ARBA00022475"/>
    </source>
</evidence>
<evidence type="ECO:0000256" key="3">
    <source>
        <dbReference type="ARBA" id="ARBA00022679"/>
    </source>
</evidence>